<dbReference type="Gene3D" id="3.40.50.150">
    <property type="entry name" value="Vaccinia Virus protein VP39"/>
    <property type="match status" value="1"/>
</dbReference>
<dbReference type="GO" id="GO:0008168">
    <property type="term" value="F:methyltransferase activity"/>
    <property type="evidence" value="ECO:0007669"/>
    <property type="project" value="UniProtKB-KW"/>
</dbReference>
<dbReference type="InterPro" id="IPR029063">
    <property type="entry name" value="SAM-dependent_MTases_sf"/>
</dbReference>
<gene>
    <name evidence="2" type="primary">sfmM1</name>
</gene>
<sequence length="199" mass="21462">MADPGHVDTFNRIAPRYDAKFGKDCETAHTVVLDWAAQAGLEPRSVLDVGCGTGKLLEEAGRRWPQARLYGVDPADRMVEIARGRLPGAELTVGRAERLPPADASVDLVVSTTAFGHWSDAPAGLREIRRILRPGGSVMIAEHAPPGVLLRLLLKAMGRLPRLYDVDGMRTLVADAGLTPERLETVPGTFVVTHATRNG</sequence>
<dbReference type="GO" id="GO:0032259">
    <property type="term" value="P:methylation"/>
    <property type="evidence" value="ECO:0007669"/>
    <property type="project" value="UniProtKB-KW"/>
</dbReference>
<accession>B0CN18</accession>
<protein>
    <submittedName>
        <fullName evidence="2">SAM-dependent methyltransferase</fullName>
    </submittedName>
</protein>
<dbReference type="SUPFAM" id="SSF53335">
    <property type="entry name" value="S-adenosyl-L-methionine-dependent methyltransferases"/>
    <property type="match status" value="1"/>
</dbReference>
<organism evidence="2">
    <name type="scientific">Streptomyces lavendulae</name>
    <dbReference type="NCBI Taxonomy" id="1914"/>
    <lineage>
        <taxon>Bacteria</taxon>
        <taxon>Bacillati</taxon>
        <taxon>Actinomycetota</taxon>
        <taxon>Actinomycetes</taxon>
        <taxon>Kitasatosporales</taxon>
        <taxon>Streptomycetaceae</taxon>
        <taxon>Streptomyces</taxon>
    </lineage>
</organism>
<dbReference type="AlphaFoldDB" id="B0CN18"/>
<feature type="domain" description="Methyltransferase" evidence="1">
    <location>
        <begin position="46"/>
        <end position="136"/>
    </location>
</feature>
<dbReference type="InterPro" id="IPR041698">
    <property type="entry name" value="Methyltransf_25"/>
</dbReference>
<dbReference type="PANTHER" id="PTHR43591">
    <property type="entry name" value="METHYLTRANSFERASE"/>
    <property type="match status" value="1"/>
</dbReference>
<reference evidence="2" key="1">
    <citation type="journal article" date="2008" name="J. Bacteriol.">
        <title>Characterization of the saframycin A gene cluster from Streptomyces lavendulae NRRL 11002 revealing a nonribosomal peptide synthetase system for assembling the unusual tetrapeptidyl skeleton in an iterative manner.</title>
        <authorList>
            <person name="Li L."/>
            <person name="Deng W."/>
            <person name="Song J."/>
            <person name="Ding W."/>
            <person name="Zhao Q.F."/>
            <person name="Peng C."/>
            <person name="Song W.W."/>
            <person name="Tang G.L."/>
            <person name="Liu W."/>
        </authorList>
    </citation>
    <scope>NUCLEOTIDE SEQUENCE</scope>
    <source>
        <strain evidence="2">NRRL 11002</strain>
    </source>
</reference>
<keyword evidence="2" id="KW-0808">Transferase</keyword>
<evidence type="ECO:0000259" key="1">
    <source>
        <dbReference type="Pfam" id="PF13649"/>
    </source>
</evidence>
<name>B0CN18_STRLA</name>
<keyword evidence="2" id="KW-0489">Methyltransferase</keyword>
<proteinExistence type="predicted"/>
<dbReference type="Pfam" id="PF13649">
    <property type="entry name" value="Methyltransf_25"/>
    <property type="match status" value="1"/>
</dbReference>
<evidence type="ECO:0000313" key="2">
    <source>
        <dbReference type="EMBL" id="ABI22124.1"/>
    </source>
</evidence>
<dbReference type="EMBL" id="DQ838002">
    <property type="protein sequence ID" value="ABI22124.1"/>
    <property type="molecule type" value="Genomic_DNA"/>
</dbReference>
<dbReference type="CDD" id="cd02440">
    <property type="entry name" value="AdoMet_MTases"/>
    <property type="match status" value="1"/>
</dbReference>
<dbReference type="PANTHER" id="PTHR43591:SF24">
    <property type="entry name" value="2-METHOXY-6-POLYPRENYL-1,4-BENZOQUINOL METHYLASE, MITOCHONDRIAL"/>
    <property type="match status" value="1"/>
</dbReference>